<gene>
    <name evidence="1" type="ORF">H1Bulk28FD89_000004</name>
</gene>
<sequence>MNIMTPDDDSSSSNQEEEFWLSNFFDKMVFLAYLEREVGISLTDFFSLREKFQVAIMLNYLVYSLRFSL</sequence>
<name>A0A514DB10_9VIRU</name>
<proteinExistence type="predicted"/>
<accession>A0A514DB10</accession>
<dbReference type="EMBL" id="MN035792">
    <property type="protein sequence ID" value="QDH90802.1"/>
    <property type="molecule type" value="Genomic_RNA"/>
</dbReference>
<protein>
    <submittedName>
        <fullName evidence="1">Uncharacterized protein</fullName>
    </submittedName>
</protein>
<organism evidence="1">
    <name type="scientific">Leviviridae sp</name>
    <dbReference type="NCBI Taxonomy" id="2027243"/>
    <lineage>
        <taxon>Viruses</taxon>
        <taxon>Riboviria</taxon>
        <taxon>Orthornavirae</taxon>
        <taxon>Lenarviricota</taxon>
        <taxon>Leviviricetes</taxon>
        <taxon>Norzivirales</taxon>
        <taxon>Fiersviridae</taxon>
    </lineage>
</organism>
<reference evidence="1" key="1">
    <citation type="submission" date="2019-05" db="EMBL/GenBank/DDBJ databases">
        <title>Metatranscriptomic reconstruction reveals RNA viruses with the potential to shape carbon cycling in soil.</title>
        <authorList>
            <person name="Starr E.P."/>
            <person name="Nuccio E."/>
            <person name="Pett-Ridge J."/>
            <person name="Banfield J.F."/>
            <person name="Firestone M.K."/>
        </authorList>
    </citation>
    <scope>NUCLEOTIDE SEQUENCE</scope>
    <source>
        <strain evidence="1">H1_Bulk_28_FD_scaffold_89</strain>
    </source>
</reference>
<evidence type="ECO:0000313" key="1">
    <source>
        <dbReference type="EMBL" id="QDH90802.1"/>
    </source>
</evidence>